<evidence type="ECO:0000313" key="3">
    <source>
        <dbReference type="Proteomes" id="UP000636010"/>
    </source>
</evidence>
<sequence>MGLFSQYNIFIMNILQETGRILFALPMVIFGVFHFVNTRSLQNVVPSFIPGDTFWVYLTGAALIAAGISILIKKQVAIVCNLLAIMLLTFVLLIHLPSFLNGNTDVLTSVLKDTSLAGGAFVLGRTFK</sequence>
<comment type="caution">
    <text evidence="2">The sequence shown here is derived from an EMBL/GenBank/DDBJ whole genome shotgun (WGS) entry which is preliminary data.</text>
</comment>
<keyword evidence="1" id="KW-1133">Transmembrane helix</keyword>
<keyword evidence="3" id="KW-1185">Reference proteome</keyword>
<evidence type="ECO:0000313" key="2">
    <source>
        <dbReference type="EMBL" id="GGC52782.1"/>
    </source>
</evidence>
<reference evidence="3" key="1">
    <citation type="journal article" date="2019" name="Int. J. Syst. Evol. Microbiol.">
        <title>The Global Catalogue of Microorganisms (GCM) 10K type strain sequencing project: providing services to taxonomists for standard genome sequencing and annotation.</title>
        <authorList>
            <consortium name="The Broad Institute Genomics Platform"/>
            <consortium name="The Broad Institute Genome Sequencing Center for Infectious Disease"/>
            <person name="Wu L."/>
            <person name="Ma J."/>
        </authorList>
    </citation>
    <scope>NUCLEOTIDE SEQUENCE [LARGE SCALE GENOMIC DNA]</scope>
    <source>
        <strain evidence="3">CGMCC 1.10832</strain>
    </source>
</reference>
<accession>A0ABQ1N367</accession>
<feature type="transmembrane region" description="Helical" evidence="1">
    <location>
        <begin position="54"/>
        <end position="72"/>
    </location>
</feature>
<proteinExistence type="predicted"/>
<feature type="transmembrane region" description="Helical" evidence="1">
    <location>
        <begin position="79"/>
        <end position="100"/>
    </location>
</feature>
<protein>
    <recommendedName>
        <fullName evidence="4">DoxX family protein</fullName>
    </recommendedName>
</protein>
<feature type="transmembrane region" description="Helical" evidence="1">
    <location>
        <begin position="21"/>
        <end position="42"/>
    </location>
</feature>
<dbReference type="Proteomes" id="UP000636010">
    <property type="component" value="Unassembled WGS sequence"/>
</dbReference>
<name>A0ABQ1N367_9BACT</name>
<keyword evidence="1" id="KW-0812">Transmembrane</keyword>
<dbReference type="EMBL" id="BMEC01000017">
    <property type="protein sequence ID" value="GGC52782.1"/>
    <property type="molecule type" value="Genomic_DNA"/>
</dbReference>
<organism evidence="2 3">
    <name type="scientific">Marivirga lumbricoides</name>
    <dbReference type="NCBI Taxonomy" id="1046115"/>
    <lineage>
        <taxon>Bacteria</taxon>
        <taxon>Pseudomonadati</taxon>
        <taxon>Bacteroidota</taxon>
        <taxon>Cytophagia</taxon>
        <taxon>Cytophagales</taxon>
        <taxon>Marivirgaceae</taxon>
        <taxon>Marivirga</taxon>
    </lineage>
</organism>
<keyword evidence="1" id="KW-0472">Membrane</keyword>
<evidence type="ECO:0008006" key="4">
    <source>
        <dbReference type="Google" id="ProtNLM"/>
    </source>
</evidence>
<evidence type="ECO:0000256" key="1">
    <source>
        <dbReference type="SAM" id="Phobius"/>
    </source>
</evidence>
<gene>
    <name evidence="2" type="ORF">GCM10011506_43040</name>
</gene>